<evidence type="ECO:0000313" key="8">
    <source>
        <dbReference type="Proteomes" id="UP000645676"/>
    </source>
</evidence>
<evidence type="ECO:0000256" key="3">
    <source>
        <dbReference type="ARBA" id="ARBA00022801"/>
    </source>
</evidence>
<comment type="similarity">
    <text evidence="6">Belongs to the creatininase superfamily. FAPy deformylase family.</text>
</comment>
<comment type="cofactor">
    <cofactor evidence="1">
        <name>Zn(2+)</name>
        <dbReference type="ChEBI" id="CHEBI:29105"/>
    </cofactor>
</comment>
<dbReference type="EMBL" id="DUJR01000018">
    <property type="protein sequence ID" value="HII59650.1"/>
    <property type="molecule type" value="Genomic_DNA"/>
</dbReference>
<proteinExistence type="inferred from homology"/>
<evidence type="ECO:0000313" key="7">
    <source>
        <dbReference type="EMBL" id="HII59650.1"/>
    </source>
</evidence>
<feature type="binding site" evidence="6">
    <location>
        <position position="40"/>
    </location>
    <ligand>
        <name>Fe cation</name>
        <dbReference type="ChEBI" id="CHEBI:24875"/>
        <label>1</label>
    </ligand>
</feature>
<dbReference type="NCBIfam" id="NF033501">
    <property type="entry name" value="ArfB_arch_rifla"/>
    <property type="match status" value="1"/>
</dbReference>
<feature type="binding site" evidence="6">
    <location>
        <position position="108"/>
    </location>
    <ligand>
        <name>Fe cation</name>
        <dbReference type="ChEBI" id="CHEBI:24875"/>
        <label>1</label>
    </ligand>
</feature>
<sequence length="226" mass="25437">MMQLRLSSGNVLNEKVHKVGIIALGSFLENHGAVLPIDTDIKIASYIALKASILTGAKFLGVVIPSTEYEYVKHGIHNKPEEVYSYMRFLINEGKKIGVEKFLIVNCHGGNILVESFLKDLEYEFDIKVEMINITFTHASTEEVSVGYIIGIAKADEETLKEHNNFEKYPEVGMVGLKEARENNKAIDKEAKVVKRFGVKLDKKLGEKILNNAIEKVVEKIKEMIR</sequence>
<comment type="pathway">
    <text evidence="6">Cofactor biosynthesis; coenzyme F420 biosynthesis.</text>
</comment>
<dbReference type="HAMAP" id="MF_02116">
    <property type="entry name" value="FAPy_deform"/>
    <property type="match status" value="1"/>
</dbReference>
<feature type="binding site" evidence="6">
    <location>
        <position position="31"/>
    </location>
    <ligand>
        <name>Fe cation</name>
        <dbReference type="ChEBI" id="CHEBI:24875"/>
        <label>2</label>
    </ligand>
</feature>
<feature type="binding site" evidence="6">
    <location>
        <position position="40"/>
    </location>
    <ligand>
        <name>Fe cation</name>
        <dbReference type="ChEBI" id="CHEBI:24875"/>
        <label>2</label>
    </ligand>
</feature>
<dbReference type="EC" id="3.5.1.102" evidence="6"/>
<evidence type="ECO:0000256" key="4">
    <source>
        <dbReference type="ARBA" id="ARBA00022833"/>
    </source>
</evidence>
<comment type="cofactor">
    <cofactor evidence="6">
        <name>Fe(2+)</name>
        <dbReference type="ChEBI" id="CHEBI:29033"/>
    </cofactor>
    <text evidence="6">Requires one Fe(2+) ion for activity.</text>
</comment>
<accession>A0A832SZ34</accession>
<comment type="pathway">
    <text evidence="6">Cofactor biosynthesis; riboflavin biosynthesis.</text>
</comment>
<evidence type="ECO:0000256" key="5">
    <source>
        <dbReference type="ARBA" id="ARBA00023004"/>
    </source>
</evidence>
<dbReference type="InterPro" id="IPR024901">
    <property type="entry name" value="FAPy_deformylase"/>
</dbReference>
<feature type="binding site" evidence="6">
    <location>
        <position position="29"/>
    </location>
    <ligand>
        <name>Fe cation</name>
        <dbReference type="ChEBI" id="CHEBI:24875"/>
        <label>1</label>
    </ligand>
</feature>
<keyword evidence="3 6" id="KW-0378">Hydrolase</keyword>
<comment type="cofactor">
    <cofactor evidence="6">
        <name>Fe(2+)</name>
        <dbReference type="ChEBI" id="CHEBI:29033"/>
    </cofactor>
    <cofactor evidence="6">
        <name>Zn(2+)</name>
        <dbReference type="ChEBI" id="CHEBI:29105"/>
    </cofactor>
    <text evidence="6">Requires an additional second metal ion that could be Fe(2+) or Zn(2+).</text>
</comment>
<comment type="catalytic activity">
    <reaction evidence="6">
        <text>2-amino-5-formylamino-6-(5-phospho-D-ribosylamino)pyrimidin-4(3H)-one + H2O = 2,5-diamino-6-(1-D-ribosylamino)pyrimidin-4(3H)-one 5'-phosphate + formate + H(+)</text>
        <dbReference type="Rhea" id="RHEA:27282"/>
        <dbReference type="ChEBI" id="CHEBI:15377"/>
        <dbReference type="ChEBI" id="CHEBI:15378"/>
        <dbReference type="ChEBI" id="CHEBI:15740"/>
        <dbReference type="ChEBI" id="CHEBI:57258"/>
        <dbReference type="ChEBI" id="CHEBI:59545"/>
        <dbReference type="EC" id="3.5.1.102"/>
    </reaction>
</comment>
<keyword evidence="4 6" id="KW-0862">Zinc</keyword>
<dbReference type="SUPFAM" id="SSF102215">
    <property type="entry name" value="Creatininase"/>
    <property type="match status" value="1"/>
</dbReference>
<comment type="subunit">
    <text evidence="6">Homodimer.</text>
</comment>
<dbReference type="PANTHER" id="PTHR35005">
    <property type="entry name" value="3-DEHYDRO-SCYLLO-INOSOSE HYDROLASE"/>
    <property type="match status" value="1"/>
</dbReference>
<reference evidence="7" key="1">
    <citation type="journal article" date="2020" name="bioRxiv">
        <title>A rank-normalized archaeal taxonomy based on genome phylogeny resolves widespread incomplete and uneven classifications.</title>
        <authorList>
            <person name="Rinke C."/>
            <person name="Chuvochina M."/>
            <person name="Mussig A.J."/>
            <person name="Chaumeil P.-A."/>
            <person name="Waite D.W."/>
            <person name="Whitman W.B."/>
            <person name="Parks D.H."/>
            <person name="Hugenholtz P."/>
        </authorList>
    </citation>
    <scope>NUCLEOTIDE SEQUENCE</scope>
    <source>
        <strain evidence="7">UBA8849</strain>
    </source>
</reference>
<dbReference type="GO" id="GO:0052645">
    <property type="term" value="P:F420-0 metabolic process"/>
    <property type="evidence" value="ECO:0007669"/>
    <property type="project" value="UniProtKB-UniRule"/>
</dbReference>
<protein>
    <recommendedName>
        <fullName evidence="6">2-amino-5-formylamino-6-ribosylaminopyrimidin-4(3H)-one 5'-monophosphate deformylase</fullName>
        <shortName evidence="6">FAPy deformylase</shortName>
        <ecNumber evidence="6">3.5.1.102</ecNumber>
    </recommendedName>
    <alternativeName>
        <fullName evidence="6">Formamide hydrolase</fullName>
    </alternativeName>
</protein>
<dbReference type="UniPathway" id="UPA00071"/>
<dbReference type="GO" id="GO:0043729">
    <property type="term" value="F:2-amino-5-formylamino-6-(5-phosphoribosylamino)pyrimidin-4(3H)-one formate-lyase activity"/>
    <property type="evidence" value="ECO:0007669"/>
    <property type="project" value="UniProtKB-EC"/>
</dbReference>
<evidence type="ECO:0000256" key="6">
    <source>
        <dbReference type="HAMAP-Rule" id="MF_02116"/>
    </source>
</evidence>
<dbReference type="GO" id="GO:0009231">
    <property type="term" value="P:riboflavin biosynthetic process"/>
    <property type="evidence" value="ECO:0007669"/>
    <property type="project" value="UniProtKB-UniRule"/>
</dbReference>
<keyword evidence="5 6" id="KW-0408">Iron</keyword>
<organism evidence="7 8">
    <name type="scientific">Methanocaldococcus jannaschii</name>
    <dbReference type="NCBI Taxonomy" id="2190"/>
    <lineage>
        <taxon>Archaea</taxon>
        <taxon>Methanobacteriati</taxon>
        <taxon>Methanobacteriota</taxon>
        <taxon>Methanomada group</taxon>
        <taxon>Methanococci</taxon>
        <taxon>Methanococcales</taxon>
        <taxon>Methanocaldococcaceae</taxon>
        <taxon>Methanocaldococcus</taxon>
    </lineage>
</organism>
<keyword evidence="2 6" id="KW-0479">Metal-binding</keyword>
<comment type="caution">
    <text evidence="7">The sequence shown here is derived from an EMBL/GenBank/DDBJ whole genome shotgun (WGS) entry which is preliminary data.</text>
</comment>
<dbReference type="Gene3D" id="3.40.50.10310">
    <property type="entry name" value="Creatininase"/>
    <property type="match status" value="1"/>
</dbReference>
<evidence type="ECO:0000256" key="1">
    <source>
        <dbReference type="ARBA" id="ARBA00001947"/>
    </source>
</evidence>
<name>A0A832SZ34_9EURY</name>
<comment type="function">
    <text evidence="6">Catalyzes the hydrolysis of the formamide of 2-amino-5-formylamino-6-ribosylamino-4(3H)-pyrimidinone 5'-monophosphate (FAPy) to form 2,5-diamino-6-ribosylamino-4(3H)-pyrimidinone 5'-phosphate (APy).</text>
</comment>
<dbReference type="GO" id="GO:0008198">
    <property type="term" value="F:ferrous iron binding"/>
    <property type="evidence" value="ECO:0007669"/>
    <property type="project" value="UniProtKB-UniRule"/>
</dbReference>
<dbReference type="AlphaFoldDB" id="A0A832SZ34"/>
<dbReference type="PANTHER" id="PTHR35005:SF1">
    <property type="entry name" value="2-AMINO-5-FORMYLAMINO-6-RIBOSYLAMINOPYRIMIDIN-4(3H)-ONE 5'-MONOPHOSPHATE DEFORMYLASE"/>
    <property type="match status" value="1"/>
</dbReference>
<dbReference type="InterPro" id="IPR003785">
    <property type="entry name" value="Creatininase/forma_Hydrolase"/>
</dbReference>
<dbReference type="Pfam" id="PF02633">
    <property type="entry name" value="Creatininase"/>
    <property type="match status" value="1"/>
</dbReference>
<evidence type="ECO:0000256" key="2">
    <source>
        <dbReference type="ARBA" id="ARBA00022723"/>
    </source>
</evidence>
<dbReference type="UniPathway" id="UPA00275"/>
<dbReference type="Proteomes" id="UP000645676">
    <property type="component" value="Unassembled WGS sequence"/>
</dbReference>
<gene>
    <name evidence="6 7" type="primary">arfB</name>
    <name evidence="7" type="ORF">HA335_03570</name>
</gene>
<dbReference type="InterPro" id="IPR024087">
    <property type="entry name" value="Creatininase-like_sf"/>
</dbReference>